<dbReference type="SUPFAM" id="SSF109854">
    <property type="entry name" value="DinB/YfiT-like putative metalloenzymes"/>
    <property type="match status" value="1"/>
</dbReference>
<proteinExistence type="predicted"/>
<dbReference type="Gene3D" id="1.20.120.450">
    <property type="entry name" value="dinb family like domain"/>
    <property type="match status" value="1"/>
</dbReference>
<name>A0ABZ0S6B6_9GAMM</name>
<accession>A0ABZ0S6B6</accession>
<reference evidence="2 3" key="1">
    <citation type="journal article" date="2023" name="Microorganisms">
        <title>Thiorhodovibrio frisius and Trv. litoralis spp. nov., Two Novel Members from a Clade of Fastidious Purple Sulfur Bacteria That Exhibit Unique Red-Shifted Light-Harvesting Capabilities.</title>
        <authorList>
            <person name="Methner A."/>
            <person name="Kuzyk S.B."/>
            <person name="Petersen J."/>
            <person name="Bauer S."/>
            <person name="Brinkmann H."/>
            <person name="Sichau K."/>
            <person name="Wanner G."/>
            <person name="Wolf J."/>
            <person name="Neumann-Schaal M."/>
            <person name="Henke P."/>
            <person name="Tank M."/>
            <person name="Sproer C."/>
            <person name="Bunk B."/>
            <person name="Overmann J."/>
        </authorList>
    </citation>
    <scope>NUCLEOTIDE SEQUENCE [LARGE SCALE GENOMIC DNA]</scope>
    <source>
        <strain evidence="2 3">DSM 6702</strain>
    </source>
</reference>
<dbReference type="RefSeq" id="WP_328986588.1">
    <property type="nucleotide sequence ID" value="NZ_CP121472.1"/>
</dbReference>
<evidence type="ECO:0000313" key="2">
    <source>
        <dbReference type="EMBL" id="WPL16044.1"/>
    </source>
</evidence>
<dbReference type="InterPro" id="IPR024775">
    <property type="entry name" value="DinB-like"/>
</dbReference>
<dbReference type="Pfam" id="PF12867">
    <property type="entry name" value="DinB_2"/>
    <property type="match status" value="1"/>
</dbReference>
<dbReference type="InterPro" id="IPR034660">
    <property type="entry name" value="DinB/YfiT-like"/>
</dbReference>
<dbReference type="EMBL" id="CP121472">
    <property type="protein sequence ID" value="WPL16044.1"/>
    <property type="molecule type" value="Genomic_DNA"/>
</dbReference>
<keyword evidence="3" id="KW-1185">Reference proteome</keyword>
<feature type="domain" description="DinB-like" evidence="1">
    <location>
        <begin position="43"/>
        <end position="184"/>
    </location>
</feature>
<protein>
    <submittedName>
        <fullName evidence="2">DinB superfamily protein</fullName>
    </submittedName>
</protein>
<dbReference type="Proteomes" id="UP001432180">
    <property type="component" value="Chromosome"/>
</dbReference>
<organism evidence="2 3">
    <name type="scientific">Thiorhodovibrio winogradskyi</name>
    <dbReference type="NCBI Taxonomy" id="77007"/>
    <lineage>
        <taxon>Bacteria</taxon>
        <taxon>Pseudomonadati</taxon>
        <taxon>Pseudomonadota</taxon>
        <taxon>Gammaproteobacteria</taxon>
        <taxon>Chromatiales</taxon>
        <taxon>Chromatiaceae</taxon>
        <taxon>Thiorhodovibrio</taxon>
    </lineage>
</organism>
<evidence type="ECO:0000313" key="3">
    <source>
        <dbReference type="Proteomes" id="UP001432180"/>
    </source>
</evidence>
<sequence length="191" mass="21666">MTETSKPPKVQSQGIPALERAFLAASIRLTARFYSKDRITAMFREEAHLALELASRLSLEEGQRRVRIPRFFGVEAESCDWSVFMTLEHLVIANTAITAQLPRLYSGRDPCIDFPLEDLKPVPSAGPEQIESLATLRERYTEVVDKLGNLHAGSRCPHPWFGNFSAAQWHALAAFHTSTHRRQIERILKVR</sequence>
<gene>
    <name evidence="2" type="ORF">Thiowin_00977</name>
</gene>
<evidence type="ECO:0000259" key="1">
    <source>
        <dbReference type="Pfam" id="PF12867"/>
    </source>
</evidence>